<dbReference type="GO" id="GO:0006893">
    <property type="term" value="P:Golgi to plasma membrane transport"/>
    <property type="evidence" value="ECO:0007669"/>
    <property type="project" value="UniProtKB-UniRule"/>
</dbReference>
<dbReference type="InParanoid" id="E1ZJW7"/>
<keyword evidence="2 4" id="KW-0813">Transport</keyword>
<name>E1ZJW7_CHLVA</name>
<evidence type="ECO:0000259" key="6">
    <source>
        <dbReference type="Pfam" id="PF15469"/>
    </source>
</evidence>
<sequence>MGVFSRKKSKKKQQAQAASRAPVPAGSDSDISLMTDSDLEEERAALHAELNKPRLSASGLPAAADPFEQASLLPSRSHPPHPTHAQQVDRDELERIALNIARNALPASASGEGAEAAARLNATAAAAEKAEVHDSTDPLGYGRIDTRLLTLVRDGGPGARQPPRYSAATAAGLLDAARRGALAGRGRGAGAGGELAEAPPALRARVLPGGENFDAELYLGTIHRDTSLADLQRGLLALRQQLSEHTGQLKSLVKENFDRFTSSKNTIDTVYAKLQRAEAEGEAGVHGASTGEVLEAVLQVVVVVVVVQVVAAVQVQVQVVVVQVVAVVQGEARHAFGPLLERAAKAERIRLVLGVMRRYEAIVQLPSRVRQHAEAGDYEQVVADYRKAKALLGEPEGASSSPASAPPGAQQQPGGAAGGGGGSMWVKLMDEIDKVVSSVAHSLDTVVRSAASSPGEAADAARHILQLRAVGAPAAQRMDPVGLYVESQERHVRAMLEGAQQQRDARLVALRRQQQASADSEAQAASLAGLGVGSGGGASPAASAPASAAATPRPRSGEALAGAVEAAAVGYVARITAGMCQWLPEYWALTQHRLPALAAIGDAAAAVERGMAAAERSVAALLSLYRSAVLAVLSDPAAAGLTHTGLLSVAAELANGCQALQAPAAGGAAPAAAPPAALDCLQRLAERAILASLAHLSAHLAAAVAQLCAAEDFRLTPASRRAGAPATASLPALQRLVQHGMAHLAAALAEGGRAGADPLRQLAAPRR</sequence>
<evidence type="ECO:0000256" key="2">
    <source>
        <dbReference type="ARBA" id="ARBA00022448"/>
    </source>
</evidence>
<feature type="compositionally biased region" description="Low complexity" evidence="5">
    <location>
        <begin position="393"/>
        <end position="414"/>
    </location>
</feature>
<feature type="compositionally biased region" description="Basic residues" evidence="5">
    <location>
        <begin position="1"/>
        <end position="13"/>
    </location>
</feature>
<dbReference type="GO" id="GO:0000145">
    <property type="term" value="C:exocyst"/>
    <property type="evidence" value="ECO:0007669"/>
    <property type="project" value="UniProtKB-UniRule"/>
</dbReference>
<protein>
    <recommendedName>
        <fullName evidence="4">Exocyst complex component SEC5</fullName>
    </recommendedName>
</protein>
<organism evidence="8">
    <name type="scientific">Chlorella variabilis</name>
    <name type="common">Green alga</name>
    <dbReference type="NCBI Taxonomy" id="554065"/>
    <lineage>
        <taxon>Eukaryota</taxon>
        <taxon>Viridiplantae</taxon>
        <taxon>Chlorophyta</taxon>
        <taxon>core chlorophytes</taxon>
        <taxon>Trebouxiophyceae</taxon>
        <taxon>Chlorellales</taxon>
        <taxon>Chlorellaceae</taxon>
        <taxon>Chlorella clade</taxon>
        <taxon>Chlorella</taxon>
    </lineage>
</organism>
<comment type="similarity">
    <text evidence="1 4">Belongs to the SEC5 family.</text>
</comment>
<dbReference type="AlphaFoldDB" id="E1ZJW7"/>
<keyword evidence="3 4" id="KW-0268">Exocytosis</keyword>
<feature type="region of interest" description="Disordered" evidence="5">
    <location>
        <begin position="393"/>
        <end position="422"/>
    </location>
</feature>
<dbReference type="InterPro" id="IPR029175">
    <property type="entry name" value="EXOC2/Sec5"/>
</dbReference>
<comment type="function">
    <text evidence="4">Component of the exocyst complex involved in the docking of exocytic vesicles with fusion sites on the plasma membrane.</text>
</comment>
<dbReference type="OrthoDB" id="508358at2759"/>
<dbReference type="PANTHER" id="PTHR13043">
    <property type="entry name" value="EXOCYST COMPLEX COMPONENT SEC5"/>
    <property type="match status" value="1"/>
</dbReference>
<reference evidence="7 8" key="1">
    <citation type="journal article" date="2010" name="Plant Cell">
        <title>The Chlorella variabilis NC64A genome reveals adaptation to photosymbiosis, coevolution with viruses, and cryptic sex.</title>
        <authorList>
            <person name="Blanc G."/>
            <person name="Duncan G."/>
            <person name="Agarkova I."/>
            <person name="Borodovsky M."/>
            <person name="Gurnon J."/>
            <person name="Kuo A."/>
            <person name="Lindquist E."/>
            <person name="Lucas S."/>
            <person name="Pangilinan J."/>
            <person name="Polle J."/>
            <person name="Salamov A."/>
            <person name="Terry A."/>
            <person name="Yamada T."/>
            <person name="Dunigan D.D."/>
            <person name="Grigoriev I.V."/>
            <person name="Claverie J.M."/>
            <person name="Van Etten J.L."/>
        </authorList>
    </citation>
    <scope>NUCLEOTIDE SEQUENCE [LARGE SCALE GENOMIC DNA]</scope>
    <source>
        <strain evidence="7 8">NC64A</strain>
    </source>
</reference>
<evidence type="ECO:0000313" key="8">
    <source>
        <dbReference type="Proteomes" id="UP000008141"/>
    </source>
</evidence>
<comment type="subunit">
    <text evidence="4">Component of the exocyst complex.</text>
</comment>
<keyword evidence="8" id="KW-1185">Reference proteome</keyword>
<dbReference type="eggNOG" id="KOG2347">
    <property type="taxonomic scope" value="Eukaryota"/>
</dbReference>
<dbReference type="GO" id="GO:0006887">
    <property type="term" value="P:exocytosis"/>
    <property type="evidence" value="ECO:0007669"/>
    <property type="project" value="UniProtKB-KW"/>
</dbReference>
<evidence type="ECO:0000256" key="3">
    <source>
        <dbReference type="ARBA" id="ARBA00022483"/>
    </source>
</evidence>
<dbReference type="Pfam" id="PF15469">
    <property type="entry name" value="Sec5"/>
    <property type="match status" value="1"/>
</dbReference>
<proteinExistence type="inferred from homology"/>
<evidence type="ECO:0000256" key="4">
    <source>
        <dbReference type="RuleBase" id="RU365069"/>
    </source>
</evidence>
<evidence type="ECO:0000256" key="1">
    <source>
        <dbReference type="ARBA" id="ARBA00010578"/>
    </source>
</evidence>
<accession>E1ZJW7</accession>
<gene>
    <name evidence="7" type="ORF">CHLNCDRAFT_136162</name>
</gene>
<dbReference type="KEGG" id="cvr:CHLNCDRAFT_136162"/>
<evidence type="ECO:0000313" key="7">
    <source>
        <dbReference type="EMBL" id="EFN53933.1"/>
    </source>
</evidence>
<dbReference type="EMBL" id="GL433849">
    <property type="protein sequence ID" value="EFN53933.1"/>
    <property type="molecule type" value="Genomic_DNA"/>
</dbReference>
<feature type="domain" description="Exocyst complex component EXOC2/Sec5 N-terminal" evidence="6">
    <location>
        <begin position="201"/>
        <end position="592"/>
    </location>
</feature>
<keyword evidence="4" id="KW-0653">Protein transport</keyword>
<dbReference type="GO" id="GO:0015031">
    <property type="term" value="P:protein transport"/>
    <property type="evidence" value="ECO:0007669"/>
    <property type="project" value="UniProtKB-KW"/>
</dbReference>
<dbReference type="STRING" id="554065.E1ZJW7"/>
<dbReference type="RefSeq" id="XP_005846035.1">
    <property type="nucleotide sequence ID" value="XM_005845973.1"/>
</dbReference>
<dbReference type="Proteomes" id="UP000008141">
    <property type="component" value="Unassembled WGS sequence"/>
</dbReference>
<dbReference type="GeneID" id="17353504"/>
<dbReference type="PANTHER" id="PTHR13043:SF1">
    <property type="entry name" value="EXOCYST COMPLEX COMPONENT 2"/>
    <property type="match status" value="1"/>
</dbReference>
<dbReference type="InterPro" id="IPR039481">
    <property type="entry name" value="EXOC2/Sec5_N_dom"/>
</dbReference>
<evidence type="ECO:0000256" key="5">
    <source>
        <dbReference type="SAM" id="MobiDB-lite"/>
    </source>
</evidence>
<feature type="region of interest" description="Disordered" evidence="5">
    <location>
        <begin position="1"/>
        <end position="42"/>
    </location>
</feature>